<dbReference type="CDD" id="cd01298">
    <property type="entry name" value="ATZ_TRZ_like"/>
    <property type="match status" value="1"/>
</dbReference>
<dbReference type="NCBIfam" id="NF006549">
    <property type="entry name" value="PRK09045.1"/>
    <property type="match status" value="1"/>
</dbReference>
<accession>A0ABT7DY06</accession>
<feature type="binding site" evidence="5">
    <location>
        <position position="306"/>
    </location>
    <ligand>
        <name>Zn(2+)</name>
        <dbReference type="ChEBI" id="CHEBI:29105"/>
    </ligand>
</feature>
<name>A0ABT7DY06_9NEIS</name>
<dbReference type="InterPro" id="IPR006680">
    <property type="entry name" value="Amidohydro-rel"/>
</dbReference>
<comment type="caution">
    <text evidence="5">Lacks conserved residue(s) required for the propagation of feature annotation.</text>
</comment>
<comment type="similarity">
    <text evidence="5">Belongs to the metallo-dependent hydrolases superfamily. MTA/SAH deaminase family.</text>
</comment>
<feature type="binding site" evidence="5">
    <location>
        <position position="98"/>
    </location>
    <ligand>
        <name>substrate</name>
    </ligand>
</feature>
<dbReference type="InterPro" id="IPR032466">
    <property type="entry name" value="Metal_Hydrolase"/>
</dbReference>
<dbReference type="EMBL" id="JARRAF010000014">
    <property type="protein sequence ID" value="MDK2124951.1"/>
    <property type="molecule type" value="Genomic_DNA"/>
</dbReference>
<dbReference type="GO" id="GO:0016787">
    <property type="term" value="F:hydrolase activity"/>
    <property type="evidence" value="ECO:0007669"/>
    <property type="project" value="UniProtKB-KW"/>
</dbReference>
<dbReference type="SUPFAM" id="SSF51556">
    <property type="entry name" value="Metallo-dependent hydrolases"/>
    <property type="match status" value="1"/>
</dbReference>
<dbReference type="EC" id="3.5.4.28" evidence="5"/>
<comment type="catalytic activity">
    <reaction evidence="5">
        <text>S-adenosyl-L-homocysteine + H2O + H(+) = S-inosyl-L-homocysteine + NH4(+)</text>
        <dbReference type="Rhea" id="RHEA:20716"/>
        <dbReference type="ChEBI" id="CHEBI:15377"/>
        <dbReference type="ChEBI" id="CHEBI:15378"/>
        <dbReference type="ChEBI" id="CHEBI:28938"/>
        <dbReference type="ChEBI" id="CHEBI:57856"/>
        <dbReference type="ChEBI" id="CHEBI:57985"/>
        <dbReference type="EC" id="3.5.4.28"/>
    </reaction>
</comment>
<feature type="domain" description="Amidohydrolase-related" evidence="6">
    <location>
        <begin position="61"/>
        <end position="408"/>
    </location>
</feature>
<dbReference type="InterPro" id="IPR050287">
    <property type="entry name" value="MTA/SAH_deaminase"/>
</dbReference>
<comment type="catalytic activity">
    <reaction evidence="5">
        <text>S-methyl-5'-thioadenosine + H2O + H(+) = S-methyl-5'-thioinosine + NH4(+)</text>
        <dbReference type="Rhea" id="RHEA:25025"/>
        <dbReference type="ChEBI" id="CHEBI:15377"/>
        <dbReference type="ChEBI" id="CHEBI:15378"/>
        <dbReference type="ChEBI" id="CHEBI:17509"/>
        <dbReference type="ChEBI" id="CHEBI:28938"/>
        <dbReference type="ChEBI" id="CHEBI:48595"/>
        <dbReference type="EC" id="3.5.4.31"/>
    </reaction>
</comment>
<sequence length="437" mass="47416">MQTVDTLIHARWVIPVAPRGVVLDNHSVAIDGDKIIALLPTSEAKGRYSARHEHQLAEHALIPGLVNLHGHSAMTLLRGLADDLALMDWLNHHIWPAEKRHLSDEFVFDGTCLAMAEMLRSGTTTVNDMYFFHDAVARAGLTARMRTVVGASILEFPTAYGVDAEDYLSKAISSRDRFIGEPLVTFTLAPHAPYTVSDATFRRVVTLAEQLELGVHCHIHETEEEIAGSLKEHGRRPLQRLHELGLLTPNLIAAHMVHTTPEEIELLARQGVTIAHNPASNMKLASGIAQIQAMRDADIAVGIGTDGAASNNKLDMFAEMRLAAFLGKVGGNPKALPAAEVLEMATLGGARALGMADQIGSITPGKQADLAAVDLSALETQPCYDPISHLVYAAGREQVSDVWVAGKALLQSRELTTLNQRELVAKARWWGERVAKA</sequence>
<dbReference type="PANTHER" id="PTHR43794:SF11">
    <property type="entry name" value="AMIDOHYDROLASE-RELATED DOMAIN-CONTAINING PROTEIN"/>
    <property type="match status" value="1"/>
</dbReference>
<dbReference type="Gene3D" id="2.30.40.10">
    <property type="entry name" value="Urease, subunit C, domain 1"/>
    <property type="match status" value="1"/>
</dbReference>
<gene>
    <name evidence="5" type="primary">mtaD</name>
    <name evidence="7" type="ORF">PZA18_12925</name>
</gene>
<evidence type="ECO:0000313" key="8">
    <source>
        <dbReference type="Proteomes" id="UP001172778"/>
    </source>
</evidence>
<dbReference type="InterPro" id="IPR011059">
    <property type="entry name" value="Metal-dep_hydrolase_composite"/>
</dbReference>
<evidence type="ECO:0000313" key="7">
    <source>
        <dbReference type="EMBL" id="MDK2124951.1"/>
    </source>
</evidence>
<dbReference type="Gene3D" id="3.20.20.140">
    <property type="entry name" value="Metal-dependent hydrolases"/>
    <property type="match status" value="1"/>
</dbReference>
<comment type="cofactor">
    <cofactor evidence="5">
        <name>Zn(2+)</name>
        <dbReference type="ChEBI" id="CHEBI:29105"/>
    </cofactor>
    <text evidence="5">Binds 1 zinc ion per subunit.</text>
</comment>
<reference evidence="7" key="1">
    <citation type="submission" date="2023-03" db="EMBL/GenBank/DDBJ databases">
        <title>Chitinimonas shenzhenensis gen. nov., sp. nov., a novel member of family Burkholderiaceae isolated from activated sludge collected in Shen Zhen, China.</title>
        <authorList>
            <person name="Wang X."/>
        </authorList>
    </citation>
    <scope>NUCLEOTIDE SEQUENCE</scope>
    <source>
        <strain evidence="7">DQS-5</strain>
    </source>
</reference>
<feature type="binding site" evidence="5">
    <location>
        <position position="71"/>
    </location>
    <ligand>
        <name>Zn(2+)</name>
        <dbReference type="ChEBI" id="CHEBI:29105"/>
    </ligand>
</feature>
<feature type="binding site" evidence="5">
    <location>
        <position position="306"/>
    </location>
    <ligand>
        <name>substrate</name>
    </ligand>
</feature>
<comment type="similarity">
    <text evidence="1">Belongs to the metallo-dependent hydrolases superfamily. ATZ/TRZ family.</text>
</comment>
<protein>
    <recommendedName>
        <fullName evidence="5">5-methylthioadenosine/S-adenosylhomocysteine deaminase</fullName>
        <shortName evidence="5">MTA/SAH deaminase</shortName>
        <ecNumber evidence="5">3.5.4.28</ecNumber>
        <ecNumber evidence="5">3.5.4.31</ecNumber>
    </recommendedName>
</protein>
<dbReference type="PANTHER" id="PTHR43794">
    <property type="entry name" value="AMINOHYDROLASE SSNA-RELATED"/>
    <property type="match status" value="1"/>
</dbReference>
<organism evidence="7 8">
    <name type="scientific">Parachitinimonas caeni</name>
    <dbReference type="NCBI Taxonomy" id="3031301"/>
    <lineage>
        <taxon>Bacteria</taxon>
        <taxon>Pseudomonadati</taxon>
        <taxon>Pseudomonadota</taxon>
        <taxon>Betaproteobacteria</taxon>
        <taxon>Neisseriales</taxon>
        <taxon>Chitinibacteraceae</taxon>
        <taxon>Parachitinimonas</taxon>
    </lineage>
</organism>
<feature type="binding site" evidence="5">
    <location>
        <position position="69"/>
    </location>
    <ligand>
        <name>Zn(2+)</name>
        <dbReference type="ChEBI" id="CHEBI:29105"/>
    </ligand>
</feature>
<keyword evidence="8" id="KW-1185">Reference proteome</keyword>
<feature type="binding site" evidence="5">
    <location>
        <position position="221"/>
    </location>
    <ligand>
        <name>substrate</name>
    </ligand>
</feature>
<dbReference type="HAMAP" id="MF_01281">
    <property type="entry name" value="MTA_SAH_deamin"/>
    <property type="match status" value="1"/>
</dbReference>
<feature type="binding site" evidence="5">
    <location>
        <position position="191"/>
    </location>
    <ligand>
        <name>substrate</name>
    </ligand>
</feature>
<dbReference type="InterPro" id="IPR023512">
    <property type="entry name" value="Deaminase_MtaD/DadD"/>
</dbReference>
<dbReference type="EC" id="3.5.4.31" evidence="5"/>
<dbReference type="Proteomes" id="UP001172778">
    <property type="component" value="Unassembled WGS sequence"/>
</dbReference>
<evidence type="ECO:0000259" key="6">
    <source>
        <dbReference type="Pfam" id="PF01979"/>
    </source>
</evidence>
<evidence type="ECO:0000256" key="5">
    <source>
        <dbReference type="HAMAP-Rule" id="MF_01281"/>
    </source>
</evidence>
<evidence type="ECO:0000256" key="4">
    <source>
        <dbReference type="ARBA" id="ARBA00022833"/>
    </source>
</evidence>
<evidence type="ECO:0000256" key="1">
    <source>
        <dbReference type="ARBA" id="ARBA00006745"/>
    </source>
</evidence>
<comment type="caution">
    <text evidence="7">The sequence shown here is derived from an EMBL/GenBank/DDBJ whole genome shotgun (WGS) entry which is preliminary data.</text>
</comment>
<feature type="binding site" evidence="5">
    <location>
        <position position="218"/>
    </location>
    <ligand>
        <name>Zn(2+)</name>
        <dbReference type="ChEBI" id="CHEBI:29105"/>
    </ligand>
</feature>
<comment type="function">
    <text evidence="5">Catalyzes the deamination of 5-methylthioadenosine and S-adenosyl-L-homocysteine into 5-methylthioinosine and S-inosyl-L-homocysteine, respectively. Is also able to deaminate adenosine.</text>
</comment>
<keyword evidence="2 5" id="KW-0479">Metal-binding</keyword>
<proteinExistence type="inferred from homology"/>
<evidence type="ECO:0000256" key="3">
    <source>
        <dbReference type="ARBA" id="ARBA00022801"/>
    </source>
</evidence>
<keyword evidence="3 5" id="KW-0378">Hydrolase</keyword>
<dbReference type="RefSeq" id="WP_284101265.1">
    <property type="nucleotide sequence ID" value="NZ_JARRAF010000014.1"/>
</dbReference>
<keyword evidence="4 5" id="KW-0862">Zinc</keyword>
<dbReference type="Pfam" id="PF01979">
    <property type="entry name" value="Amidohydro_1"/>
    <property type="match status" value="1"/>
</dbReference>
<dbReference type="SUPFAM" id="SSF51338">
    <property type="entry name" value="Composite domain of metallo-dependent hydrolases"/>
    <property type="match status" value="1"/>
</dbReference>
<evidence type="ECO:0000256" key="2">
    <source>
        <dbReference type="ARBA" id="ARBA00022723"/>
    </source>
</evidence>